<evidence type="ECO:0000259" key="10">
    <source>
        <dbReference type="PROSITE" id="PS51462"/>
    </source>
</evidence>
<dbReference type="InterPro" id="IPR020084">
    <property type="entry name" value="NUDIX_hydrolase_CS"/>
</dbReference>
<sequence>MVKEKPNSTRLYDSDGFRKRAACVCVKNEQEAEVLLVTSSRHTDQWIVPGGGLEPEEEADAAAAREVIEEAGVRGNICRCLGSFQNDDRKHRTVVYVLVVTEELPEWEDSKNIGRKRKWFKLDEASKHLAHRPLQLNYLQLLRPHNKRNLETEKRPT</sequence>
<dbReference type="PROSITE" id="PS00893">
    <property type="entry name" value="NUDIX_BOX"/>
    <property type="match status" value="1"/>
</dbReference>
<dbReference type="GO" id="GO:0034431">
    <property type="term" value="F:bis(5'-adenosyl)-hexaphosphatase activity"/>
    <property type="evidence" value="ECO:0007669"/>
    <property type="project" value="TreeGrafter"/>
</dbReference>
<dbReference type="GO" id="GO:0071543">
    <property type="term" value="P:diphosphoinositol polyphosphate metabolic process"/>
    <property type="evidence" value="ECO:0007669"/>
    <property type="project" value="TreeGrafter"/>
</dbReference>
<evidence type="ECO:0000313" key="12">
    <source>
        <dbReference type="Proteomes" id="UP000198287"/>
    </source>
</evidence>
<dbReference type="GO" id="GO:1901907">
    <property type="term" value="P:diadenosine pentaphosphate catabolic process"/>
    <property type="evidence" value="ECO:0007669"/>
    <property type="project" value="TreeGrafter"/>
</dbReference>
<evidence type="ECO:0000256" key="3">
    <source>
        <dbReference type="ARBA" id="ARBA00008266"/>
    </source>
</evidence>
<evidence type="ECO:0000256" key="5">
    <source>
        <dbReference type="ARBA" id="ARBA00022490"/>
    </source>
</evidence>
<dbReference type="SUPFAM" id="SSF55811">
    <property type="entry name" value="Nudix"/>
    <property type="match status" value="1"/>
</dbReference>
<protein>
    <recommendedName>
        <fullName evidence="4">diphosphoinositol-polyphosphate diphosphatase</fullName>
        <ecNumber evidence="4">3.6.1.52</ecNumber>
    </recommendedName>
</protein>
<dbReference type="STRING" id="158441.A0A226EZF9"/>
<evidence type="ECO:0000256" key="1">
    <source>
        <dbReference type="ARBA" id="ARBA00001946"/>
    </source>
</evidence>
<comment type="catalytic activity">
    <reaction evidence="9">
        <text>diphospho-myo-inositol polyphosphate + H2O = myo-inositol polyphosphate + phosphate.</text>
        <dbReference type="EC" id="3.6.1.52"/>
    </reaction>
</comment>
<keyword evidence="12" id="KW-1185">Reference proteome</keyword>
<comment type="caution">
    <text evidence="11">The sequence shown here is derived from an EMBL/GenBank/DDBJ whole genome shotgun (WGS) entry which is preliminary data.</text>
</comment>
<dbReference type="AlphaFoldDB" id="A0A226EZF9"/>
<dbReference type="GO" id="GO:0005737">
    <property type="term" value="C:cytoplasm"/>
    <property type="evidence" value="ECO:0007669"/>
    <property type="project" value="UniProtKB-SubCell"/>
</dbReference>
<keyword evidence="7 11" id="KW-0378">Hydrolase</keyword>
<dbReference type="Proteomes" id="UP000198287">
    <property type="component" value="Unassembled WGS sequence"/>
</dbReference>
<dbReference type="InterPro" id="IPR000086">
    <property type="entry name" value="NUDIX_hydrolase_dom"/>
</dbReference>
<dbReference type="PANTHER" id="PTHR12629">
    <property type="entry name" value="DIPHOSPHOINOSITOL POLYPHOSPHATE PHOSPHOHYDROLASE"/>
    <property type="match status" value="1"/>
</dbReference>
<dbReference type="EMBL" id="LNIX01000001">
    <property type="protein sequence ID" value="OXA62955.1"/>
    <property type="molecule type" value="Genomic_DNA"/>
</dbReference>
<dbReference type="GO" id="GO:0008486">
    <property type="term" value="F:diphosphoinositol-polyphosphate diphosphatase activity"/>
    <property type="evidence" value="ECO:0007669"/>
    <property type="project" value="UniProtKB-EC"/>
</dbReference>
<comment type="similarity">
    <text evidence="3">Belongs to the Nudix hydrolase family. DIPP subfamily.</text>
</comment>
<evidence type="ECO:0000256" key="6">
    <source>
        <dbReference type="ARBA" id="ARBA00022723"/>
    </source>
</evidence>
<evidence type="ECO:0000256" key="2">
    <source>
        <dbReference type="ARBA" id="ARBA00004496"/>
    </source>
</evidence>
<evidence type="ECO:0000313" key="11">
    <source>
        <dbReference type="EMBL" id="OXA62955.1"/>
    </source>
</evidence>
<gene>
    <name evidence="11" type="ORF">Fcan01_03061</name>
</gene>
<dbReference type="GO" id="GO:0005634">
    <property type="term" value="C:nucleus"/>
    <property type="evidence" value="ECO:0007669"/>
    <property type="project" value="TreeGrafter"/>
</dbReference>
<dbReference type="PANTHER" id="PTHR12629:SF0">
    <property type="entry name" value="DIPHOSPHOINOSITOL-POLYPHOSPHATE DIPHOSPHATASE"/>
    <property type="match status" value="1"/>
</dbReference>
<dbReference type="GO" id="GO:1901911">
    <property type="term" value="P:adenosine 5'-(hexahydrogen pentaphosphate) catabolic process"/>
    <property type="evidence" value="ECO:0007669"/>
    <property type="project" value="TreeGrafter"/>
</dbReference>
<keyword evidence="8" id="KW-0460">Magnesium</keyword>
<dbReference type="Pfam" id="PF00293">
    <property type="entry name" value="NUDIX"/>
    <property type="match status" value="1"/>
</dbReference>
<accession>A0A226EZF9</accession>
<name>A0A226EZF9_FOLCA</name>
<dbReference type="EC" id="3.6.1.52" evidence="4"/>
<dbReference type="CDD" id="cd04666">
    <property type="entry name" value="NUDIX_DIPP2_like_Nudt4"/>
    <property type="match status" value="1"/>
</dbReference>
<keyword evidence="6" id="KW-0479">Metal-binding</keyword>
<dbReference type="InterPro" id="IPR047198">
    <property type="entry name" value="DDP-like_NUDIX"/>
</dbReference>
<evidence type="ECO:0000256" key="4">
    <source>
        <dbReference type="ARBA" id="ARBA00012527"/>
    </source>
</evidence>
<comment type="subcellular location">
    <subcellularLocation>
        <location evidence="2">Cytoplasm</location>
    </subcellularLocation>
</comment>
<dbReference type="InterPro" id="IPR015797">
    <property type="entry name" value="NUDIX_hydrolase-like_dom_sf"/>
</dbReference>
<organism evidence="11 12">
    <name type="scientific">Folsomia candida</name>
    <name type="common">Springtail</name>
    <dbReference type="NCBI Taxonomy" id="158441"/>
    <lineage>
        <taxon>Eukaryota</taxon>
        <taxon>Metazoa</taxon>
        <taxon>Ecdysozoa</taxon>
        <taxon>Arthropoda</taxon>
        <taxon>Hexapoda</taxon>
        <taxon>Collembola</taxon>
        <taxon>Entomobryomorpha</taxon>
        <taxon>Isotomoidea</taxon>
        <taxon>Isotomidae</taxon>
        <taxon>Proisotominae</taxon>
        <taxon>Folsomia</taxon>
    </lineage>
</organism>
<dbReference type="Gene3D" id="3.90.79.10">
    <property type="entry name" value="Nucleoside Triphosphate Pyrophosphohydrolase"/>
    <property type="match status" value="1"/>
</dbReference>
<dbReference type="GO" id="GO:0000298">
    <property type="term" value="F:endopolyphosphatase activity"/>
    <property type="evidence" value="ECO:0007669"/>
    <property type="project" value="TreeGrafter"/>
</dbReference>
<evidence type="ECO:0000256" key="8">
    <source>
        <dbReference type="ARBA" id="ARBA00022842"/>
    </source>
</evidence>
<evidence type="ECO:0000256" key="9">
    <source>
        <dbReference type="ARBA" id="ARBA00033994"/>
    </source>
</evidence>
<proteinExistence type="inferred from homology"/>
<feature type="domain" description="Nudix hydrolase" evidence="10">
    <location>
        <begin position="17"/>
        <end position="143"/>
    </location>
</feature>
<comment type="cofactor">
    <cofactor evidence="1">
        <name>Mg(2+)</name>
        <dbReference type="ChEBI" id="CHEBI:18420"/>
    </cofactor>
</comment>
<dbReference type="GO" id="GO:1901909">
    <property type="term" value="P:diadenosine hexaphosphate catabolic process"/>
    <property type="evidence" value="ECO:0007669"/>
    <property type="project" value="TreeGrafter"/>
</dbReference>
<keyword evidence="5" id="KW-0963">Cytoplasm</keyword>
<evidence type="ECO:0000256" key="7">
    <source>
        <dbReference type="ARBA" id="ARBA00022801"/>
    </source>
</evidence>
<dbReference type="GO" id="GO:0046872">
    <property type="term" value="F:metal ion binding"/>
    <property type="evidence" value="ECO:0007669"/>
    <property type="project" value="UniProtKB-KW"/>
</dbReference>
<reference evidence="11 12" key="1">
    <citation type="submission" date="2015-12" db="EMBL/GenBank/DDBJ databases">
        <title>The genome of Folsomia candida.</title>
        <authorList>
            <person name="Faddeeva A."/>
            <person name="Derks M.F."/>
            <person name="Anvar Y."/>
            <person name="Smit S."/>
            <person name="Van Straalen N."/>
            <person name="Roelofs D."/>
        </authorList>
    </citation>
    <scope>NUCLEOTIDE SEQUENCE [LARGE SCALE GENOMIC DNA]</scope>
    <source>
        <strain evidence="11 12">VU population</strain>
        <tissue evidence="11">Whole body</tissue>
    </source>
</reference>
<dbReference type="GO" id="GO:0034432">
    <property type="term" value="F:bis(5'-adenosyl)-pentaphosphatase activity"/>
    <property type="evidence" value="ECO:0007669"/>
    <property type="project" value="TreeGrafter"/>
</dbReference>
<dbReference type="OMA" id="HRTQVWV"/>
<dbReference type="FunFam" id="3.90.79.10:FF:000002">
    <property type="entry name" value="diphosphoinositol polyphosphate phosphohydrolase 1"/>
    <property type="match status" value="1"/>
</dbReference>
<dbReference type="PROSITE" id="PS51462">
    <property type="entry name" value="NUDIX"/>
    <property type="match status" value="1"/>
</dbReference>